<feature type="domain" description="Flavodoxin-like fold" evidence="2">
    <location>
        <begin position="1"/>
        <end position="168"/>
    </location>
</feature>
<dbReference type="Pfam" id="PF02525">
    <property type="entry name" value="Flavodoxin_2"/>
    <property type="match status" value="1"/>
</dbReference>
<evidence type="ECO:0000313" key="3">
    <source>
        <dbReference type="EMBL" id="RAP74179.1"/>
    </source>
</evidence>
<dbReference type="PANTHER" id="PTHR47307:SF1">
    <property type="entry name" value="GLUTATHIONE-REGULATED POTASSIUM-EFFLUX SYSTEM ANCILLARY PROTEIN KEFG"/>
    <property type="match status" value="1"/>
</dbReference>
<dbReference type="GO" id="GO:0009055">
    <property type="term" value="F:electron transfer activity"/>
    <property type="evidence" value="ECO:0007669"/>
    <property type="project" value="TreeGrafter"/>
</dbReference>
<dbReference type="GO" id="GO:0003955">
    <property type="term" value="F:NAD(P)H dehydrogenase (quinone) activity"/>
    <property type="evidence" value="ECO:0007669"/>
    <property type="project" value="TreeGrafter"/>
</dbReference>
<organism evidence="3 4">
    <name type="scientific">Paenibacillus montanisoli</name>
    <dbReference type="NCBI Taxonomy" id="2081970"/>
    <lineage>
        <taxon>Bacteria</taxon>
        <taxon>Bacillati</taxon>
        <taxon>Bacillota</taxon>
        <taxon>Bacilli</taxon>
        <taxon>Bacillales</taxon>
        <taxon>Paenibacillaceae</taxon>
        <taxon>Paenibacillus</taxon>
    </lineage>
</organism>
<comment type="caution">
    <text evidence="3">The sequence shown here is derived from an EMBL/GenBank/DDBJ whole genome shotgun (WGS) entry which is preliminary data.</text>
</comment>
<sequence>MKTLVIVAHPKMHESRVNRIWKERLMKEPGVTVHDLYEAYPSEMLDVKREQELLLQHDRIVFQFPFHWYSTPSLLKKWQDEVYTYGFGYGTGNKLKGKEYVLAISVGRTEESYRPDGESLYTMEQLLLPLQATILLTEMKYVPPFLLFRAPHLSDEEIAESADRLAAYLTAPIGSYATV</sequence>
<protein>
    <submittedName>
        <fullName evidence="3">General stress protein</fullName>
    </submittedName>
</protein>
<evidence type="ECO:0000259" key="2">
    <source>
        <dbReference type="Pfam" id="PF02525"/>
    </source>
</evidence>
<dbReference type="OrthoDB" id="9798454at2"/>
<dbReference type="Gene3D" id="3.40.50.360">
    <property type="match status" value="1"/>
</dbReference>
<dbReference type="RefSeq" id="WP_112884968.1">
    <property type="nucleotide sequence ID" value="NZ_QLUW01000005.1"/>
</dbReference>
<evidence type="ECO:0000313" key="4">
    <source>
        <dbReference type="Proteomes" id="UP000249260"/>
    </source>
</evidence>
<dbReference type="GO" id="GO:0010181">
    <property type="term" value="F:FMN binding"/>
    <property type="evidence" value="ECO:0007669"/>
    <property type="project" value="TreeGrafter"/>
</dbReference>
<dbReference type="InterPro" id="IPR003680">
    <property type="entry name" value="Flavodoxin_fold"/>
</dbReference>
<dbReference type="EMBL" id="QLUW01000005">
    <property type="protein sequence ID" value="RAP74179.1"/>
    <property type="molecule type" value="Genomic_DNA"/>
</dbReference>
<dbReference type="PANTHER" id="PTHR47307">
    <property type="entry name" value="GLUTATHIONE-REGULATED POTASSIUM-EFFLUX SYSTEM ANCILLARY PROTEIN KEFG"/>
    <property type="match status" value="1"/>
</dbReference>
<evidence type="ECO:0000256" key="1">
    <source>
        <dbReference type="ARBA" id="ARBA00023002"/>
    </source>
</evidence>
<gene>
    <name evidence="3" type="ORF">DL346_24255</name>
</gene>
<reference evidence="3 4" key="1">
    <citation type="submission" date="2018-06" db="EMBL/GenBank/DDBJ databases">
        <title>Paenibacillus montanisoli sp. nov., isolated from mountain area soil.</title>
        <authorList>
            <person name="Wu M."/>
        </authorList>
    </citation>
    <scope>NUCLEOTIDE SEQUENCE [LARGE SCALE GENOMIC DNA]</scope>
    <source>
        <strain evidence="3 4">RA17</strain>
    </source>
</reference>
<dbReference type="SUPFAM" id="SSF52218">
    <property type="entry name" value="Flavoproteins"/>
    <property type="match status" value="1"/>
</dbReference>
<proteinExistence type="predicted"/>
<keyword evidence="1" id="KW-0560">Oxidoreductase</keyword>
<dbReference type="InterPro" id="IPR029039">
    <property type="entry name" value="Flavoprotein-like_sf"/>
</dbReference>
<accession>A0A328TUG2</accession>
<name>A0A328TUG2_9BACL</name>
<dbReference type="Proteomes" id="UP000249260">
    <property type="component" value="Unassembled WGS sequence"/>
</dbReference>
<dbReference type="InterPro" id="IPR046980">
    <property type="entry name" value="KefG/KefF"/>
</dbReference>
<dbReference type="AlphaFoldDB" id="A0A328TUG2"/>
<keyword evidence="4" id="KW-1185">Reference proteome</keyword>